<protein>
    <recommendedName>
        <fullName evidence="4">Transmembrane protein</fullName>
    </recommendedName>
</protein>
<evidence type="ECO:0000313" key="3">
    <source>
        <dbReference type="Proteomes" id="UP001217089"/>
    </source>
</evidence>
<proteinExistence type="predicted"/>
<reference evidence="2 3" key="1">
    <citation type="submission" date="2022-12" db="EMBL/GenBank/DDBJ databases">
        <title>Chromosome-level genome of Tegillarca granosa.</title>
        <authorList>
            <person name="Kim J."/>
        </authorList>
    </citation>
    <scope>NUCLEOTIDE SEQUENCE [LARGE SCALE GENOMIC DNA]</scope>
    <source>
        <strain evidence="2">Teg-2019</strain>
        <tissue evidence="2">Adductor muscle</tissue>
    </source>
</reference>
<dbReference type="Proteomes" id="UP001217089">
    <property type="component" value="Unassembled WGS sequence"/>
</dbReference>
<evidence type="ECO:0000256" key="1">
    <source>
        <dbReference type="SAM" id="Phobius"/>
    </source>
</evidence>
<evidence type="ECO:0000313" key="2">
    <source>
        <dbReference type="EMBL" id="KAJ8302212.1"/>
    </source>
</evidence>
<keyword evidence="3" id="KW-1185">Reference proteome</keyword>
<gene>
    <name evidence="2" type="ORF">KUTeg_021199</name>
</gene>
<organism evidence="2 3">
    <name type="scientific">Tegillarca granosa</name>
    <name type="common">Malaysian cockle</name>
    <name type="synonym">Anadara granosa</name>
    <dbReference type="NCBI Taxonomy" id="220873"/>
    <lineage>
        <taxon>Eukaryota</taxon>
        <taxon>Metazoa</taxon>
        <taxon>Spiralia</taxon>
        <taxon>Lophotrochozoa</taxon>
        <taxon>Mollusca</taxon>
        <taxon>Bivalvia</taxon>
        <taxon>Autobranchia</taxon>
        <taxon>Pteriomorphia</taxon>
        <taxon>Arcoida</taxon>
        <taxon>Arcoidea</taxon>
        <taxon>Arcidae</taxon>
        <taxon>Tegillarca</taxon>
    </lineage>
</organism>
<accession>A0ABQ9EA66</accession>
<keyword evidence="1" id="KW-0472">Membrane</keyword>
<comment type="caution">
    <text evidence="2">The sequence shown here is derived from an EMBL/GenBank/DDBJ whole genome shotgun (WGS) entry which is preliminary data.</text>
</comment>
<keyword evidence="1" id="KW-1133">Transmembrane helix</keyword>
<name>A0ABQ9EA66_TEGGR</name>
<dbReference type="EMBL" id="JARBDR010000918">
    <property type="protein sequence ID" value="KAJ8302212.1"/>
    <property type="molecule type" value="Genomic_DNA"/>
</dbReference>
<evidence type="ECO:0008006" key="4">
    <source>
        <dbReference type="Google" id="ProtNLM"/>
    </source>
</evidence>
<keyword evidence="1" id="KW-0812">Transmembrane</keyword>
<sequence length="274" mass="31567">MFFFLTDAEKYLYVGGQNNNCNSTIVYDVYKDWDYYIIWNGENFQSPCNFVFQITNMSIPYDDEQRYSVCVHRNQFEKYDSSTWFTCKMYSPPYGASEISEKYECFKQTNKKKNGNEEQESVCADINEVMNVSFTALYGLTSNTPSSFQKSEIKLKVYAKWNMPLPIILAIVFGSIGFCVLVTIVIIVICVVVVNKHHKSRREAQLHRMARYSQGTAVQYQPNQTNHPVDLQSQSNNATPYGQGQAGFQYGFQGQYGVQNSAFQNDDKDLPKKF</sequence>
<feature type="transmembrane region" description="Helical" evidence="1">
    <location>
        <begin position="167"/>
        <end position="194"/>
    </location>
</feature>